<gene>
    <name evidence="2" type="ORF">NPX13_g10149</name>
</gene>
<reference evidence="2" key="1">
    <citation type="submission" date="2022-07" db="EMBL/GenBank/DDBJ databases">
        <title>Genome Sequence of Xylaria arbuscula.</title>
        <authorList>
            <person name="Buettner E."/>
        </authorList>
    </citation>
    <scope>NUCLEOTIDE SEQUENCE</scope>
    <source>
        <strain evidence="2">VT107</strain>
    </source>
</reference>
<feature type="region of interest" description="Disordered" evidence="1">
    <location>
        <begin position="67"/>
        <end position="93"/>
    </location>
</feature>
<accession>A0A9W8N530</accession>
<proteinExistence type="predicted"/>
<name>A0A9W8N530_9PEZI</name>
<dbReference type="VEuPathDB" id="FungiDB:F4678DRAFT_480027"/>
<dbReference type="EMBL" id="JANPWZ010002750">
    <property type="protein sequence ID" value="KAJ3556379.1"/>
    <property type="molecule type" value="Genomic_DNA"/>
</dbReference>
<sequence length="129" mass="13649">MASFVKKTLKKAHGTLVDRLCQKAASASKSPSPNPSPSGSINSHSATEKSDLHAVDAAYLANRRSSGFSAGQTYSQPIYAQPGSRGNTPPAAAYGYTPYRKPVATPPSYINPMNDWAGRQAQQAPAELQ</sequence>
<dbReference type="Proteomes" id="UP001148614">
    <property type="component" value="Unassembled WGS sequence"/>
</dbReference>
<keyword evidence="3" id="KW-1185">Reference proteome</keyword>
<feature type="compositionally biased region" description="Low complexity" evidence="1">
    <location>
        <begin position="24"/>
        <end position="45"/>
    </location>
</feature>
<feature type="region of interest" description="Disordered" evidence="1">
    <location>
        <begin position="20"/>
        <end position="49"/>
    </location>
</feature>
<evidence type="ECO:0000313" key="2">
    <source>
        <dbReference type="EMBL" id="KAJ3556379.1"/>
    </source>
</evidence>
<feature type="region of interest" description="Disordered" evidence="1">
    <location>
        <begin position="110"/>
        <end position="129"/>
    </location>
</feature>
<protein>
    <submittedName>
        <fullName evidence="2">Uncharacterized protein</fullName>
    </submittedName>
</protein>
<dbReference type="AlphaFoldDB" id="A0A9W8N530"/>
<organism evidence="2 3">
    <name type="scientific">Xylaria arbuscula</name>
    <dbReference type="NCBI Taxonomy" id="114810"/>
    <lineage>
        <taxon>Eukaryota</taxon>
        <taxon>Fungi</taxon>
        <taxon>Dikarya</taxon>
        <taxon>Ascomycota</taxon>
        <taxon>Pezizomycotina</taxon>
        <taxon>Sordariomycetes</taxon>
        <taxon>Xylariomycetidae</taxon>
        <taxon>Xylariales</taxon>
        <taxon>Xylariaceae</taxon>
        <taxon>Xylaria</taxon>
    </lineage>
</organism>
<comment type="caution">
    <text evidence="2">The sequence shown here is derived from an EMBL/GenBank/DDBJ whole genome shotgun (WGS) entry which is preliminary data.</text>
</comment>
<feature type="compositionally biased region" description="Polar residues" evidence="1">
    <location>
        <begin position="67"/>
        <end position="78"/>
    </location>
</feature>
<evidence type="ECO:0000313" key="3">
    <source>
        <dbReference type="Proteomes" id="UP001148614"/>
    </source>
</evidence>
<evidence type="ECO:0000256" key="1">
    <source>
        <dbReference type="SAM" id="MobiDB-lite"/>
    </source>
</evidence>